<evidence type="ECO:0000313" key="2">
    <source>
        <dbReference type="Proteomes" id="UP001162905"/>
    </source>
</evidence>
<organism evidence="1 2">
    <name type="scientific">Pseudomonas petrae</name>
    <dbReference type="NCBI Taxonomy" id="2912190"/>
    <lineage>
        <taxon>Bacteria</taxon>
        <taxon>Pseudomonadati</taxon>
        <taxon>Pseudomonadota</taxon>
        <taxon>Gammaproteobacteria</taxon>
        <taxon>Pseudomonadales</taxon>
        <taxon>Pseudomonadaceae</taxon>
        <taxon>Pseudomonas</taxon>
    </lineage>
</organism>
<evidence type="ECO:0000313" key="1">
    <source>
        <dbReference type="EMBL" id="MCF7544909.1"/>
    </source>
</evidence>
<dbReference type="RefSeq" id="WP_237254253.1">
    <property type="nucleotide sequence ID" value="NZ_JAKJXH010000028.1"/>
</dbReference>
<proteinExistence type="predicted"/>
<protein>
    <submittedName>
        <fullName evidence="1">Uncharacterized protein</fullName>
    </submittedName>
</protein>
<dbReference type="EMBL" id="JAKJXH010000028">
    <property type="protein sequence ID" value="MCF7544909.1"/>
    <property type="molecule type" value="Genomic_DNA"/>
</dbReference>
<reference evidence="1" key="1">
    <citation type="submission" date="2022-01" db="EMBL/GenBank/DDBJ databases">
        <title>Pseudomonas sp. nov. isolated from Antarctic regolith.</title>
        <authorList>
            <person name="Novakova D."/>
            <person name="Sedlar K."/>
        </authorList>
    </citation>
    <scope>NUCLEOTIDE SEQUENCE</scope>
    <source>
        <strain evidence="1">P2647</strain>
    </source>
</reference>
<dbReference type="Proteomes" id="UP001162905">
    <property type="component" value="Unassembled WGS sequence"/>
</dbReference>
<keyword evidence="2" id="KW-1185">Reference proteome</keyword>
<comment type="caution">
    <text evidence="1">The sequence shown here is derived from an EMBL/GenBank/DDBJ whole genome shotgun (WGS) entry which is preliminary data.</text>
</comment>
<gene>
    <name evidence="1" type="ORF">L4G47_22195</name>
</gene>
<name>A0ABS9ICD5_9PSED</name>
<sequence length="101" mass="11536">MKSSRLLVRNIAKNSVVENLPSKNVPVPRKPRRKPGPDFKMLRSYARFVKNVVVPYAESLGVDPIDFVEPLNQQVWAMLDRSNVVAEEQRRFAYSLIGPVD</sequence>
<accession>A0ABS9ICD5</accession>